<reference evidence="2" key="1">
    <citation type="submission" date="2018-11" db="EMBL/GenBank/DDBJ databases">
        <authorList>
            <consortium name="Pathogen Informatics"/>
        </authorList>
    </citation>
    <scope>NUCLEOTIDE SEQUENCE</scope>
</reference>
<comment type="caution">
    <text evidence="2">The sequence shown here is derived from an EMBL/GenBank/DDBJ whole genome shotgun (WGS) entry which is preliminary data.</text>
</comment>
<proteinExistence type="predicted"/>
<keyword evidence="3" id="KW-1185">Reference proteome</keyword>
<dbReference type="Proteomes" id="UP000784294">
    <property type="component" value="Unassembled WGS sequence"/>
</dbReference>
<gene>
    <name evidence="2" type="ORF">PXEA_LOCUS34704</name>
</gene>
<protein>
    <submittedName>
        <fullName evidence="2">Uncharacterized protein</fullName>
    </submittedName>
</protein>
<feature type="region of interest" description="Disordered" evidence="1">
    <location>
        <begin position="27"/>
        <end position="48"/>
    </location>
</feature>
<sequence length="129" mass="14237">MYPFVASSRPFAVTTDYQFGCFDESQPASELGRSTEAPRTGSKRHDRSATCCLRDRQVGHSHATLKCMSNPPIAMATVVLSVCTNASATRRHRIMYAIFTHFQLAKKSVSGLATSQITAHPFRPRGCTR</sequence>
<evidence type="ECO:0000313" key="2">
    <source>
        <dbReference type="EMBL" id="VEL41264.1"/>
    </source>
</evidence>
<name>A0A448XNT8_9PLAT</name>
<dbReference type="EMBL" id="CAAALY010268600">
    <property type="protein sequence ID" value="VEL41264.1"/>
    <property type="molecule type" value="Genomic_DNA"/>
</dbReference>
<accession>A0A448XNT8</accession>
<organism evidence="2 3">
    <name type="scientific">Protopolystoma xenopodis</name>
    <dbReference type="NCBI Taxonomy" id="117903"/>
    <lineage>
        <taxon>Eukaryota</taxon>
        <taxon>Metazoa</taxon>
        <taxon>Spiralia</taxon>
        <taxon>Lophotrochozoa</taxon>
        <taxon>Platyhelminthes</taxon>
        <taxon>Monogenea</taxon>
        <taxon>Polyopisthocotylea</taxon>
        <taxon>Polystomatidea</taxon>
        <taxon>Polystomatidae</taxon>
        <taxon>Protopolystoma</taxon>
    </lineage>
</organism>
<evidence type="ECO:0000256" key="1">
    <source>
        <dbReference type="SAM" id="MobiDB-lite"/>
    </source>
</evidence>
<dbReference type="AlphaFoldDB" id="A0A448XNT8"/>
<evidence type="ECO:0000313" key="3">
    <source>
        <dbReference type="Proteomes" id="UP000784294"/>
    </source>
</evidence>